<feature type="transmembrane region" description="Helical" evidence="6">
    <location>
        <begin position="155"/>
        <end position="173"/>
    </location>
</feature>
<dbReference type="InterPro" id="IPR001123">
    <property type="entry name" value="LeuE-type"/>
</dbReference>
<evidence type="ECO:0000256" key="2">
    <source>
        <dbReference type="ARBA" id="ARBA00022475"/>
    </source>
</evidence>
<keyword evidence="4 6" id="KW-1133">Transmembrane helix</keyword>
<dbReference type="PANTHER" id="PTHR30086">
    <property type="entry name" value="ARGININE EXPORTER PROTEIN ARGO"/>
    <property type="match status" value="1"/>
</dbReference>
<evidence type="ECO:0000256" key="6">
    <source>
        <dbReference type="SAM" id="Phobius"/>
    </source>
</evidence>
<dbReference type="GO" id="GO:0005886">
    <property type="term" value="C:plasma membrane"/>
    <property type="evidence" value="ECO:0007669"/>
    <property type="project" value="UniProtKB-SubCell"/>
</dbReference>
<dbReference type="EMBL" id="VHSH01000010">
    <property type="protein sequence ID" value="TQV74466.1"/>
    <property type="molecule type" value="Genomic_DNA"/>
</dbReference>
<reference evidence="7 8" key="1">
    <citation type="submission" date="2019-06" db="EMBL/GenBank/DDBJ databases">
        <title>Whole genome sequence for Rhodospirillaceae sp. R148.</title>
        <authorList>
            <person name="Wang G."/>
        </authorList>
    </citation>
    <scope>NUCLEOTIDE SEQUENCE [LARGE SCALE GENOMIC DNA]</scope>
    <source>
        <strain evidence="7 8">R148</strain>
    </source>
</reference>
<evidence type="ECO:0000313" key="7">
    <source>
        <dbReference type="EMBL" id="TQV74466.1"/>
    </source>
</evidence>
<evidence type="ECO:0000256" key="3">
    <source>
        <dbReference type="ARBA" id="ARBA00022692"/>
    </source>
</evidence>
<protein>
    <submittedName>
        <fullName evidence="7">LysE family translocator</fullName>
    </submittedName>
</protein>
<sequence>MDLAALVVFAGALMIAAGSPGPSIAALVSRVLTRGWRDVLPFAAAMWIGEAIWLTMAVYGLAALAETLHWAFVILKYLGVGYLLYLAWKMWFAPVDVSGDGSVLEPKSATRMFLAGLAVTLGNPKIMVFYLALLPTIIDLAGVTFVAWLELTLTMLVVLAAIDLGYIVLAGRARLWMKSPRAMRIANRVSASVMGAAAAAIASK</sequence>
<evidence type="ECO:0000256" key="5">
    <source>
        <dbReference type="ARBA" id="ARBA00023136"/>
    </source>
</evidence>
<feature type="transmembrane region" description="Helical" evidence="6">
    <location>
        <begin position="128"/>
        <end position="149"/>
    </location>
</feature>
<dbReference type="RefSeq" id="WP_142899097.1">
    <property type="nucleotide sequence ID" value="NZ_ML660061.1"/>
</dbReference>
<keyword evidence="5 6" id="KW-0472">Membrane</keyword>
<proteinExistence type="predicted"/>
<name>A0A545TB86_9PROT</name>
<keyword evidence="3 6" id="KW-0812">Transmembrane</keyword>
<dbReference type="GO" id="GO:0015171">
    <property type="term" value="F:amino acid transmembrane transporter activity"/>
    <property type="evidence" value="ECO:0007669"/>
    <property type="project" value="TreeGrafter"/>
</dbReference>
<keyword evidence="2" id="KW-1003">Cell membrane</keyword>
<dbReference type="AlphaFoldDB" id="A0A545TB86"/>
<comment type="caution">
    <text evidence="7">The sequence shown here is derived from an EMBL/GenBank/DDBJ whole genome shotgun (WGS) entry which is preliminary data.</text>
</comment>
<dbReference type="OrthoDB" id="9804822at2"/>
<evidence type="ECO:0000256" key="4">
    <source>
        <dbReference type="ARBA" id="ARBA00022989"/>
    </source>
</evidence>
<feature type="transmembrane region" description="Helical" evidence="6">
    <location>
        <begin position="41"/>
        <end position="61"/>
    </location>
</feature>
<gene>
    <name evidence="7" type="ORF">FKG95_24625</name>
</gene>
<dbReference type="Proteomes" id="UP000315252">
    <property type="component" value="Unassembled WGS sequence"/>
</dbReference>
<accession>A0A545TB86</accession>
<evidence type="ECO:0000256" key="1">
    <source>
        <dbReference type="ARBA" id="ARBA00004651"/>
    </source>
</evidence>
<dbReference type="PANTHER" id="PTHR30086:SF20">
    <property type="entry name" value="ARGININE EXPORTER PROTEIN ARGO-RELATED"/>
    <property type="match status" value="1"/>
</dbReference>
<feature type="transmembrane region" description="Helical" evidence="6">
    <location>
        <begin position="68"/>
        <end position="88"/>
    </location>
</feature>
<keyword evidence="8" id="KW-1185">Reference proteome</keyword>
<organism evidence="7 8">
    <name type="scientific">Denitrobaculum tricleocarpae</name>
    <dbReference type="NCBI Taxonomy" id="2591009"/>
    <lineage>
        <taxon>Bacteria</taxon>
        <taxon>Pseudomonadati</taxon>
        <taxon>Pseudomonadota</taxon>
        <taxon>Alphaproteobacteria</taxon>
        <taxon>Rhodospirillales</taxon>
        <taxon>Rhodospirillaceae</taxon>
        <taxon>Denitrobaculum</taxon>
    </lineage>
</organism>
<comment type="subcellular location">
    <subcellularLocation>
        <location evidence="1">Cell membrane</location>
        <topology evidence="1">Multi-pass membrane protein</topology>
    </subcellularLocation>
</comment>
<dbReference type="Pfam" id="PF01810">
    <property type="entry name" value="LysE"/>
    <property type="match status" value="1"/>
</dbReference>
<evidence type="ECO:0000313" key="8">
    <source>
        <dbReference type="Proteomes" id="UP000315252"/>
    </source>
</evidence>